<feature type="domain" description="SprT-like" evidence="1">
    <location>
        <begin position="17"/>
        <end position="120"/>
    </location>
</feature>
<proteinExistence type="predicted"/>
<protein>
    <submittedName>
        <fullName evidence="2">SprT-like domain-containing protein</fullName>
    </submittedName>
</protein>
<sequence length="207" mass="23547">MLNGTDKYIETVAYLGKLYDHINAELFGGELVKPVITVQTDERNKTNGWWSQGKVWRENADDDGEHELNMTAQQLHRPINEIAATLIHEMCHQYATVHEMKDTSRSGNYHNKLFKKIAETHGLKVECVAKIGWSHTTLTDETAAMITEFTTANPPTVIYRIPVMKCQITKNTSTRKYICPICGQSVRATKRVNIMCMDCNAPMVEEE</sequence>
<organism evidence="2 3">
    <name type="scientific">Candidatus Scatousia excrementigallinarum</name>
    <dbReference type="NCBI Taxonomy" id="2840935"/>
    <lineage>
        <taxon>Bacteria</taxon>
        <taxon>Candidatus Scatousia</taxon>
    </lineage>
</organism>
<evidence type="ECO:0000259" key="1">
    <source>
        <dbReference type="Pfam" id="PF10263"/>
    </source>
</evidence>
<dbReference type="InterPro" id="IPR006640">
    <property type="entry name" value="SprT-like_domain"/>
</dbReference>
<evidence type="ECO:0000313" key="3">
    <source>
        <dbReference type="Proteomes" id="UP000823928"/>
    </source>
</evidence>
<name>A0A9D1EYF5_9BACT</name>
<reference evidence="2" key="2">
    <citation type="journal article" date="2021" name="PeerJ">
        <title>Extensive microbial diversity within the chicken gut microbiome revealed by metagenomics and culture.</title>
        <authorList>
            <person name="Gilroy R."/>
            <person name="Ravi A."/>
            <person name="Getino M."/>
            <person name="Pursley I."/>
            <person name="Horton D.L."/>
            <person name="Alikhan N.F."/>
            <person name="Baker D."/>
            <person name="Gharbi K."/>
            <person name="Hall N."/>
            <person name="Watson M."/>
            <person name="Adriaenssens E.M."/>
            <person name="Foster-Nyarko E."/>
            <person name="Jarju S."/>
            <person name="Secka A."/>
            <person name="Antonio M."/>
            <person name="Oren A."/>
            <person name="Chaudhuri R.R."/>
            <person name="La Ragione R."/>
            <person name="Hildebrand F."/>
            <person name="Pallen M.J."/>
        </authorList>
    </citation>
    <scope>NUCLEOTIDE SEQUENCE</scope>
    <source>
        <strain evidence="2">6276</strain>
    </source>
</reference>
<comment type="caution">
    <text evidence="2">The sequence shown here is derived from an EMBL/GenBank/DDBJ whole genome shotgun (WGS) entry which is preliminary data.</text>
</comment>
<evidence type="ECO:0000313" key="2">
    <source>
        <dbReference type="EMBL" id="HIS36266.1"/>
    </source>
</evidence>
<dbReference type="Pfam" id="PF10263">
    <property type="entry name" value="SprT-like"/>
    <property type="match status" value="1"/>
</dbReference>
<dbReference type="Proteomes" id="UP000823928">
    <property type="component" value="Unassembled WGS sequence"/>
</dbReference>
<gene>
    <name evidence="2" type="ORF">IAC10_06505</name>
</gene>
<dbReference type="GO" id="GO:0006950">
    <property type="term" value="P:response to stress"/>
    <property type="evidence" value="ECO:0007669"/>
    <property type="project" value="UniProtKB-ARBA"/>
</dbReference>
<dbReference type="AlphaFoldDB" id="A0A9D1EYF5"/>
<reference evidence="2" key="1">
    <citation type="submission" date="2020-10" db="EMBL/GenBank/DDBJ databases">
        <authorList>
            <person name="Gilroy R."/>
        </authorList>
    </citation>
    <scope>NUCLEOTIDE SEQUENCE</scope>
    <source>
        <strain evidence="2">6276</strain>
    </source>
</reference>
<accession>A0A9D1EYF5</accession>
<dbReference type="EMBL" id="DVIU01000128">
    <property type="protein sequence ID" value="HIS36266.1"/>
    <property type="molecule type" value="Genomic_DNA"/>
</dbReference>